<dbReference type="Proteomes" id="UP000683360">
    <property type="component" value="Unassembled WGS sequence"/>
</dbReference>
<organism evidence="2 3">
    <name type="scientific">Mytilus edulis</name>
    <name type="common">Blue mussel</name>
    <dbReference type="NCBI Taxonomy" id="6550"/>
    <lineage>
        <taxon>Eukaryota</taxon>
        <taxon>Metazoa</taxon>
        <taxon>Spiralia</taxon>
        <taxon>Lophotrochozoa</taxon>
        <taxon>Mollusca</taxon>
        <taxon>Bivalvia</taxon>
        <taxon>Autobranchia</taxon>
        <taxon>Pteriomorphia</taxon>
        <taxon>Mytilida</taxon>
        <taxon>Mytiloidea</taxon>
        <taxon>Mytilidae</taxon>
        <taxon>Mytilinae</taxon>
        <taxon>Mytilus</taxon>
    </lineage>
</organism>
<gene>
    <name evidence="2" type="ORF">MEDL_24347</name>
</gene>
<reference evidence="2" key="1">
    <citation type="submission" date="2021-03" db="EMBL/GenBank/DDBJ databases">
        <authorList>
            <person name="Bekaert M."/>
        </authorList>
    </citation>
    <scope>NUCLEOTIDE SEQUENCE</scope>
</reference>
<feature type="compositionally biased region" description="Basic and acidic residues" evidence="1">
    <location>
        <begin position="415"/>
        <end position="425"/>
    </location>
</feature>
<evidence type="ECO:0000313" key="2">
    <source>
        <dbReference type="EMBL" id="CAG2210256.1"/>
    </source>
</evidence>
<evidence type="ECO:0000256" key="1">
    <source>
        <dbReference type="SAM" id="MobiDB-lite"/>
    </source>
</evidence>
<feature type="compositionally biased region" description="Basic residues" evidence="1">
    <location>
        <begin position="426"/>
        <end position="437"/>
    </location>
</feature>
<dbReference type="AlphaFoldDB" id="A0A8S3RVW5"/>
<accession>A0A8S3RVW5</accession>
<proteinExistence type="predicted"/>
<dbReference type="EMBL" id="CAJPWZ010001228">
    <property type="protein sequence ID" value="CAG2210256.1"/>
    <property type="molecule type" value="Genomic_DNA"/>
</dbReference>
<sequence length="455" mass="53097">MEKILRKLDNTITGLRNIKWNNEVVENMPVFNPLVMYAEKNELLLQKYKSHVLEVLKDTKPLVDIIENNCSPEFLICVLLFHFSYGFALTDTKSFDNVTPDGTVNLEEYLRETLQESWKYFAPCFEINYFDICLLLHELVSTLFKSEKPHTGKNKINTENFGKQFITEYGTILEDILENRIQVIYEVKENYVRKTGNELQQCVLNVALAASINKGLTNIQNKFLKDSGTILANEESKLNNSLSLQDVKSVHLINFKWDEDWEDYCQCETLYGLSTKMNYYCDMIEKDMEQDMLFGKVLVGNSKSHNENYFVDDLFQNCIELLKEISRKFNQEALSSEIKTAIKYKKSKDRSYIGELLTHLGMALSLLPEDNNKLLEELLSPLILVENIHDTVNFLACAIKGGRRKEPSFSNMEQTRNERQQESNKKNKHDRSSRKRIKDCNNQQHTYICIYVDFY</sequence>
<keyword evidence="3" id="KW-1185">Reference proteome</keyword>
<name>A0A8S3RVW5_MYTED</name>
<comment type="caution">
    <text evidence="2">The sequence shown here is derived from an EMBL/GenBank/DDBJ whole genome shotgun (WGS) entry which is preliminary data.</text>
</comment>
<feature type="region of interest" description="Disordered" evidence="1">
    <location>
        <begin position="405"/>
        <end position="437"/>
    </location>
</feature>
<evidence type="ECO:0000313" key="3">
    <source>
        <dbReference type="Proteomes" id="UP000683360"/>
    </source>
</evidence>
<protein>
    <submittedName>
        <fullName evidence="2">Uncharacterized protein</fullName>
    </submittedName>
</protein>